<dbReference type="eggNOG" id="COG1917">
    <property type="taxonomic scope" value="Bacteria"/>
</dbReference>
<dbReference type="SMART" id="SM00530">
    <property type="entry name" value="HTH_XRE"/>
    <property type="match status" value="1"/>
</dbReference>
<dbReference type="SUPFAM" id="SSF47413">
    <property type="entry name" value="lambda repressor-like DNA-binding domains"/>
    <property type="match status" value="1"/>
</dbReference>
<dbReference type="InterPro" id="IPR014710">
    <property type="entry name" value="RmlC-like_jellyroll"/>
</dbReference>
<dbReference type="InterPro" id="IPR001387">
    <property type="entry name" value="Cro/C1-type_HTH"/>
</dbReference>
<dbReference type="RefSeq" id="WP_088416784.1">
    <property type="nucleotide sequence ID" value="NZ_NJBA01000002.1"/>
</dbReference>
<dbReference type="CDD" id="cd00093">
    <property type="entry name" value="HTH_XRE"/>
    <property type="match status" value="1"/>
</dbReference>
<dbReference type="Gene3D" id="1.10.260.40">
    <property type="entry name" value="lambda repressor-like DNA-binding domains"/>
    <property type="match status" value="1"/>
</dbReference>
<dbReference type="Pfam" id="PF01381">
    <property type="entry name" value="HTH_3"/>
    <property type="match status" value="1"/>
</dbReference>
<dbReference type="GO" id="GO:0003677">
    <property type="term" value="F:DNA binding"/>
    <property type="evidence" value="ECO:0007669"/>
    <property type="project" value="UniProtKB-KW"/>
</dbReference>
<dbReference type="Gene3D" id="2.60.120.10">
    <property type="entry name" value="Jelly Rolls"/>
    <property type="match status" value="1"/>
</dbReference>
<dbReference type="GO" id="GO:0003700">
    <property type="term" value="F:DNA-binding transcription factor activity"/>
    <property type="evidence" value="ECO:0007669"/>
    <property type="project" value="TreeGrafter"/>
</dbReference>
<dbReference type="InterPro" id="IPR050807">
    <property type="entry name" value="TransReg_Diox_bact_type"/>
</dbReference>
<dbReference type="AlphaFoldDB" id="A0A246FC84"/>
<dbReference type="PANTHER" id="PTHR46797">
    <property type="entry name" value="HTH-TYPE TRANSCRIPTIONAL REGULATOR"/>
    <property type="match status" value="1"/>
</dbReference>
<feature type="domain" description="HTH cro/C1-type" evidence="2">
    <location>
        <begin position="23"/>
        <end position="77"/>
    </location>
</feature>
<accession>A0A246FC84</accession>
<evidence type="ECO:0000313" key="3">
    <source>
        <dbReference type="EMBL" id="OWP51927.1"/>
    </source>
</evidence>
<sequence length="207" mass="22842">MSETAQALPKPQQLDRDEVGARLRAVRKQQKLTLKQLSDLSGVAVSTLSKMELAQVAVSYDKLAAAARALQVDIAQLFRPLPPVGGLMGLKTFVKTRVDETAGYDTGGYEYYPIAGDFPQRSMTPLYARIFAREVGEFDDYVRHPGQEFAMVVSGRVRIQFETGESVCIGLRETAYFDSSVGHLYLNDGDADEAQVMVVMSELRPAE</sequence>
<evidence type="ECO:0000313" key="4">
    <source>
        <dbReference type="Proteomes" id="UP000198145"/>
    </source>
</evidence>
<dbReference type="eggNOG" id="COG1396">
    <property type="taxonomic scope" value="Bacteria"/>
</dbReference>
<dbReference type="GO" id="GO:0005829">
    <property type="term" value="C:cytosol"/>
    <property type="evidence" value="ECO:0007669"/>
    <property type="project" value="TreeGrafter"/>
</dbReference>
<dbReference type="Proteomes" id="UP000198145">
    <property type="component" value="Unassembled WGS sequence"/>
</dbReference>
<dbReference type="CDD" id="cd02209">
    <property type="entry name" value="cupin_XRE_C"/>
    <property type="match status" value="1"/>
</dbReference>
<dbReference type="PROSITE" id="PS50943">
    <property type="entry name" value="HTH_CROC1"/>
    <property type="match status" value="1"/>
</dbReference>
<evidence type="ECO:0000256" key="1">
    <source>
        <dbReference type="ARBA" id="ARBA00023125"/>
    </source>
</evidence>
<dbReference type="InterPro" id="IPR013096">
    <property type="entry name" value="Cupin_2"/>
</dbReference>
<dbReference type="InterPro" id="IPR011051">
    <property type="entry name" value="RmlC_Cupin_sf"/>
</dbReference>
<comment type="caution">
    <text evidence="3">The sequence shown here is derived from an EMBL/GenBank/DDBJ whole genome shotgun (WGS) entry which is preliminary data.</text>
</comment>
<name>A0A246FC84_PSENT</name>
<dbReference type="EMBL" id="NJBA01000002">
    <property type="protein sequence ID" value="OWP51927.1"/>
    <property type="molecule type" value="Genomic_DNA"/>
</dbReference>
<keyword evidence="1" id="KW-0238">DNA-binding</keyword>
<organism evidence="3 4">
    <name type="scientific">Pseudomonas nitroreducens</name>
    <dbReference type="NCBI Taxonomy" id="46680"/>
    <lineage>
        <taxon>Bacteria</taxon>
        <taxon>Pseudomonadati</taxon>
        <taxon>Pseudomonadota</taxon>
        <taxon>Gammaproteobacteria</taxon>
        <taxon>Pseudomonadales</taxon>
        <taxon>Pseudomonadaceae</taxon>
        <taxon>Pseudomonas</taxon>
    </lineage>
</organism>
<reference evidence="3 4" key="1">
    <citation type="submission" date="2017-06" db="EMBL/GenBank/DDBJ databases">
        <title>Draft genome of Pseudomonas nitroreducens DF05.</title>
        <authorList>
            <person name="Iyer R."/>
        </authorList>
    </citation>
    <scope>NUCLEOTIDE SEQUENCE [LARGE SCALE GENOMIC DNA]</scope>
    <source>
        <strain evidence="3 4">DF05</strain>
    </source>
</reference>
<dbReference type="STRING" id="46680.GCA_000807755_01535"/>
<protein>
    <submittedName>
        <fullName evidence="3">Cro/Cl family transcriptional regulator</fullName>
    </submittedName>
</protein>
<gene>
    <name evidence="3" type="ORF">CEG18_06600</name>
</gene>
<proteinExistence type="predicted"/>
<dbReference type="Pfam" id="PF07883">
    <property type="entry name" value="Cupin_2"/>
    <property type="match status" value="1"/>
</dbReference>
<dbReference type="InterPro" id="IPR010982">
    <property type="entry name" value="Lambda_DNA-bd_dom_sf"/>
</dbReference>
<dbReference type="SUPFAM" id="SSF51182">
    <property type="entry name" value="RmlC-like cupins"/>
    <property type="match status" value="1"/>
</dbReference>
<dbReference type="PANTHER" id="PTHR46797:SF20">
    <property type="entry name" value="BLR4304 PROTEIN"/>
    <property type="match status" value="1"/>
</dbReference>
<evidence type="ECO:0000259" key="2">
    <source>
        <dbReference type="PROSITE" id="PS50943"/>
    </source>
</evidence>